<organism evidence="5 6">
    <name type="scientific">Blastomyces percursus</name>
    <dbReference type="NCBI Taxonomy" id="1658174"/>
    <lineage>
        <taxon>Eukaryota</taxon>
        <taxon>Fungi</taxon>
        <taxon>Dikarya</taxon>
        <taxon>Ascomycota</taxon>
        <taxon>Pezizomycotina</taxon>
        <taxon>Eurotiomycetes</taxon>
        <taxon>Eurotiomycetidae</taxon>
        <taxon>Onygenales</taxon>
        <taxon>Ajellomycetaceae</taxon>
        <taxon>Blastomyces</taxon>
    </lineage>
</organism>
<dbReference type="InterPro" id="IPR017937">
    <property type="entry name" value="Thioredoxin_CS"/>
</dbReference>
<reference evidence="5 6" key="1">
    <citation type="submission" date="2015-08" db="EMBL/GenBank/DDBJ databases">
        <title>Emmonsia species relationships and genome sequence.</title>
        <authorList>
            <person name="Cuomo C.A."/>
            <person name="Schwartz I.S."/>
            <person name="Kenyon C."/>
            <person name="De Hoog G.S."/>
            <person name="Govender N.P."/>
            <person name="Botha A."/>
            <person name="Moreno L."/>
            <person name="De Vries M."/>
            <person name="Munoz J.F."/>
            <person name="Stielow J.B."/>
        </authorList>
    </citation>
    <scope>NUCLEOTIDE SEQUENCE [LARGE SCALE GENOMIC DNA]</scope>
    <source>
        <strain evidence="5 6">EI222</strain>
    </source>
</reference>
<evidence type="ECO:0000256" key="3">
    <source>
        <dbReference type="SAM" id="MobiDB-lite"/>
    </source>
</evidence>
<dbReference type="SUPFAM" id="SSF52833">
    <property type="entry name" value="Thioredoxin-like"/>
    <property type="match status" value="1"/>
</dbReference>
<dbReference type="Proteomes" id="UP000242791">
    <property type="component" value="Unassembled WGS sequence"/>
</dbReference>
<dbReference type="PROSITE" id="PS51352">
    <property type="entry name" value="THIOREDOXIN_2"/>
    <property type="match status" value="1"/>
</dbReference>
<feature type="compositionally biased region" description="Low complexity" evidence="3">
    <location>
        <begin position="72"/>
        <end position="93"/>
    </location>
</feature>
<comment type="similarity">
    <text evidence="1">Belongs to the thioredoxin family.</text>
</comment>
<dbReference type="Gene3D" id="3.40.30.10">
    <property type="entry name" value="Glutaredoxin"/>
    <property type="match status" value="1"/>
</dbReference>
<feature type="compositionally biased region" description="Low complexity" evidence="3">
    <location>
        <begin position="113"/>
        <end position="126"/>
    </location>
</feature>
<protein>
    <submittedName>
        <fullName evidence="5">Thioredoxin</fullName>
    </submittedName>
</protein>
<name>A0A1J9QEG8_9EURO</name>
<dbReference type="CDD" id="cd02947">
    <property type="entry name" value="TRX_family"/>
    <property type="match status" value="1"/>
</dbReference>
<evidence type="ECO:0000259" key="4">
    <source>
        <dbReference type="PROSITE" id="PS51352"/>
    </source>
</evidence>
<dbReference type="EMBL" id="LGTZ01000162">
    <property type="protein sequence ID" value="OJD26905.1"/>
    <property type="molecule type" value="Genomic_DNA"/>
</dbReference>
<keyword evidence="6" id="KW-1185">Reference proteome</keyword>
<dbReference type="VEuPathDB" id="FungiDB:ACJ73_01716"/>
<dbReference type="InterPro" id="IPR036249">
    <property type="entry name" value="Thioredoxin-like_sf"/>
</dbReference>
<dbReference type="STRING" id="1658174.A0A1J9QEG8"/>
<accession>A0A1J9QEG8</accession>
<dbReference type="PROSITE" id="PS00194">
    <property type="entry name" value="THIOREDOXIN_1"/>
    <property type="match status" value="1"/>
</dbReference>
<dbReference type="PRINTS" id="PR00421">
    <property type="entry name" value="THIOREDOXIN"/>
</dbReference>
<evidence type="ECO:0000313" key="6">
    <source>
        <dbReference type="Proteomes" id="UP000242791"/>
    </source>
</evidence>
<dbReference type="Pfam" id="PF00085">
    <property type="entry name" value="Thioredoxin"/>
    <property type="match status" value="1"/>
</dbReference>
<evidence type="ECO:0000313" key="5">
    <source>
        <dbReference type="EMBL" id="OJD26905.1"/>
    </source>
</evidence>
<evidence type="ECO:0000256" key="2">
    <source>
        <dbReference type="ARBA" id="ARBA00023157"/>
    </source>
</evidence>
<dbReference type="FunFam" id="3.40.30.10:FF:000245">
    <property type="entry name" value="Thioredoxin"/>
    <property type="match status" value="1"/>
</dbReference>
<feature type="domain" description="Thioredoxin" evidence="4">
    <location>
        <begin position="143"/>
        <end position="251"/>
    </location>
</feature>
<proteinExistence type="inferred from homology"/>
<dbReference type="OrthoDB" id="10263751at2759"/>
<sequence length="251" mass="26606">MLPKTSLSRALVLRTVQRGGGGHHVIHPQQPLQPLFTSSTTTLPSTPLRLYNSPAPTVASFRPLSSFLRTSTTTKTTTTTSISASSTSTLLSTRPIRNNPSATPLLQQPSSGSSNKRSFTSSARSSFTPTAGTMVVHNLRDRASFDSAVASTTAASTASTGEPPKPLIVVDCFATWCGPCKAIAPKLVEFSDAYPNVGFYKVDVDECPDIAQELGVRAMPTFILFKDGQKVDEVLGAVPQAIEAAISKHLS</sequence>
<dbReference type="PANTHER" id="PTHR46115">
    <property type="entry name" value="THIOREDOXIN-LIKE PROTEIN 1"/>
    <property type="match status" value="1"/>
</dbReference>
<keyword evidence="2" id="KW-1015">Disulfide bond</keyword>
<feature type="region of interest" description="Disordered" evidence="3">
    <location>
        <begin position="72"/>
        <end position="126"/>
    </location>
</feature>
<gene>
    <name evidence="5" type="ORF">ACJ73_01716</name>
</gene>
<comment type="caution">
    <text evidence="5">The sequence shown here is derived from an EMBL/GenBank/DDBJ whole genome shotgun (WGS) entry which is preliminary data.</text>
</comment>
<feature type="compositionally biased region" description="Polar residues" evidence="3">
    <location>
        <begin position="95"/>
        <end position="112"/>
    </location>
</feature>
<dbReference type="InterPro" id="IPR013766">
    <property type="entry name" value="Thioredoxin_domain"/>
</dbReference>
<evidence type="ECO:0000256" key="1">
    <source>
        <dbReference type="ARBA" id="ARBA00008987"/>
    </source>
</evidence>
<dbReference type="AlphaFoldDB" id="A0A1J9QEG8"/>